<dbReference type="KEGG" id="psco:LY89DRAFT_757031"/>
<name>A0A194WX01_MOLSC</name>
<reference evidence="2 3" key="1">
    <citation type="submission" date="2015-10" db="EMBL/GenBank/DDBJ databases">
        <title>Full genome of DAOMC 229536 Phialocephala scopiformis, a fungal endophyte of spruce producing the potent anti-insectan compound rugulosin.</title>
        <authorList>
            <consortium name="DOE Joint Genome Institute"/>
            <person name="Walker A.K."/>
            <person name="Frasz S.L."/>
            <person name="Seifert K.A."/>
            <person name="Miller J.D."/>
            <person name="Mondo S.J."/>
            <person name="Labutti K."/>
            <person name="Lipzen A."/>
            <person name="Dockter R."/>
            <person name="Kennedy M."/>
            <person name="Grigoriev I.V."/>
            <person name="Spatafora J.W."/>
        </authorList>
    </citation>
    <scope>NUCLEOTIDE SEQUENCE [LARGE SCALE GENOMIC DNA]</scope>
    <source>
        <strain evidence="2 3">CBS 120377</strain>
    </source>
</reference>
<gene>
    <name evidence="2" type="ORF">LY89DRAFT_757031</name>
</gene>
<sequence>MFLAELQGPLIRGRFQLEKRLLTFLTEYSSDHLAIFNLLRYGTSEQLSYAMKLPRPINAMIRTAVQGSKQGKKAKFQTFSKCRASSPTKKNKTTEATTPWNLPCILPGPEMSLPFPRSRAEPGAQTFPATEVGGFEGGGEDIWTYGTGATSTGIGCGIQPYGGWQPVPREMIPKDEKVWGPDGEVVFREQMPTGGEGGSGVDVGSGGEIDVGGGFDFDFF</sequence>
<feature type="region of interest" description="Disordered" evidence="1">
    <location>
        <begin position="83"/>
        <end position="103"/>
    </location>
</feature>
<dbReference type="Proteomes" id="UP000070700">
    <property type="component" value="Unassembled WGS sequence"/>
</dbReference>
<dbReference type="RefSeq" id="XP_018066863.1">
    <property type="nucleotide sequence ID" value="XM_018221398.1"/>
</dbReference>
<evidence type="ECO:0000256" key="1">
    <source>
        <dbReference type="SAM" id="MobiDB-lite"/>
    </source>
</evidence>
<dbReference type="GeneID" id="28831124"/>
<feature type="compositionally biased region" description="Polar residues" evidence="1">
    <location>
        <begin position="83"/>
        <end position="100"/>
    </location>
</feature>
<proteinExistence type="predicted"/>
<dbReference type="AlphaFoldDB" id="A0A194WX01"/>
<protein>
    <submittedName>
        <fullName evidence="2">Uncharacterized protein</fullName>
    </submittedName>
</protein>
<evidence type="ECO:0000313" key="2">
    <source>
        <dbReference type="EMBL" id="KUJ12508.1"/>
    </source>
</evidence>
<dbReference type="EMBL" id="KQ947424">
    <property type="protein sequence ID" value="KUJ12508.1"/>
    <property type="molecule type" value="Genomic_DNA"/>
</dbReference>
<evidence type="ECO:0000313" key="3">
    <source>
        <dbReference type="Proteomes" id="UP000070700"/>
    </source>
</evidence>
<dbReference type="InParanoid" id="A0A194WX01"/>
<organism evidence="2 3">
    <name type="scientific">Mollisia scopiformis</name>
    <name type="common">Conifer needle endophyte fungus</name>
    <name type="synonym">Phialocephala scopiformis</name>
    <dbReference type="NCBI Taxonomy" id="149040"/>
    <lineage>
        <taxon>Eukaryota</taxon>
        <taxon>Fungi</taxon>
        <taxon>Dikarya</taxon>
        <taxon>Ascomycota</taxon>
        <taxon>Pezizomycotina</taxon>
        <taxon>Leotiomycetes</taxon>
        <taxon>Helotiales</taxon>
        <taxon>Mollisiaceae</taxon>
        <taxon>Mollisia</taxon>
    </lineage>
</organism>
<keyword evidence="3" id="KW-1185">Reference proteome</keyword>
<accession>A0A194WX01</accession>